<gene>
    <name evidence="1" type="ORF">QM012_009343</name>
</gene>
<protein>
    <submittedName>
        <fullName evidence="1">Uncharacterized protein</fullName>
    </submittedName>
</protein>
<proteinExistence type="predicted"/>
<comment type="caution">
    <text evidence="1">The sequence shown here is derived from an EMBL/GenBank/DDBJ whole genome shotgun (WGS) entry which is preliminary data.</text>
</comment>
<accession>A0ABR0TGL2</accession>
<organism evidence="1 2">
    <name type="scientific">Aureobasidium pullulans</name>
    <name type="common">Black yeast</name>
    <name type="synonym">Pullularia pullulans</name>
    <dbReference type="NCBI Taxonomy" id="5580"/>
    <lineage>
        <taxon>Eukaryota</taxon>
        <taxon>Fungi</taxon>
        <taxon>Dikarya</taxon>
        <taxon>Ascomycota</taxon>
        <taxon>Pezizomycotina</taxon>
        <taxon>Dothideomycetes</taxon>
        <taxon>Dothideomycetidae</taxon>
        <taxon>Dothideales</taxon>
        <taxon>Saccotheciaceae</taxon>
        <taxon>Aureobasidium</taxon>
    </lineage>
</organism>
<sequence length="112" mass="12199">MSDLAVLRLQIRGTDILAPSSRNNLTDVVLDNYYFHAILESDPYIIIARNSAGGYQAWVVDKSANQVDSLIGDVSGTAEEALRKLFDKSCEHVQEAVDEASLQTQSPSDEGA</sequence>
<dbReference type="Proteomes" id="UP001341245">
    <property type="component" value="Unassembled WGS sequence"/>
</dbReference>
<reference evidence="1 2" key="1">
    <citation type="submission" date="2023-11" db="EMBL/GenBank/DDBJ databases">
        <title>Draft genome sequence and annotation of the polyextremotolerant black yeast-like fungus Aureobasidium pullulans NRRL 62042.</title>
        <authorList>
            <person name="Dielentheis-Frenken M.R.E."/>
            <person name="Wibberg D."/>
            <person name="Blank L.M."/>
            <person name="Tiso T."/>
        </authorList>
    </citation>
    <scope>NUCLEOTIDE SEQUENCE [LARGE SCALE GENOMIC DNA]</scope>
    <source>
        <strain evidence="1 2">NRRL 62042</strain>
    </source>
</reference>
<evidence type="ECO:0000313" key="2">
    <source>
        <dbReference type="Proteomes" id="UP001341245"/>
    </source>
</evidence>
<name>A0ABR0TGL2_AURPU</name>
<dbReference type="EMBL" id="JASGXD010000009">
    <property type="protein sequence ID" value="KAK6003572.1"/>
    <property type="molecule type" value="Genomic_DNA"/>
</dbReference>
<keyword evidence="2" id="KW-1185">Reference proteome</keyword>
<evidence type="ECO:0000313" key="1">
    <source>
        <dbReference type="EMBL" id="KAK6003572.1"/>
    </source>
</evidence>